<dbReference type="SUPFAM" id="SSF54695">
    <property type="entry name" value="POZ domain"/>
    <property type="match status" value="1"/>
</dbReference>
<evidence type="ECO:0000313" key="3">
    <source>
        <dbReference type="Proteomes" id="UP000007241"/>
    </source>
</evidence>
<dbReference type="GO" id="GO:0000151">
    <property type="term" value="C:ubiquitin ligase complex"/>
    <property type="evidence" value="ECO:0000318"/>
    <property type="project" value="GO_Central"/>
</dbReference>
<accession>F4P4C5</accession>
<name>F4P4C5_BATDJ</name>
<dbReference type="Proteomes" id="UP000007241">
    <property type="component" value="Unassembled WGS sequence"/>
</dbReference>
<dbReference type="Pfam" id="PF00651">
    <property type="entry name" value="BTB"/>
    <property type="match status" value="1"/>
</dbReference>
<evidence type="ECO:0000313" key="2">
    <source>
        <dbReference type="EMBL" id="EGF79898.1"/>
    </source>
</evidence>
<dbReference type="RefSeq" id="XP_006679547.1">
    <property type="nucleotide sequence ID" value="XM_006679484.1"/>
</dbReference>
<sequence length="579" mass="65820">MASRVDSIQGLSRQDSIITLQINELETEYNGQSSSNSTFESNDSPTNRLDQMSHLKKLTQALYARGFLDGMFSDITVEALGHKFKLHRIVLVSNSYFAGMLSNNFWIEQSQSSISIQFDDPNITVEALTVVFSRIYGQTKMSITAENAKSLLAAGIFFDDLDICQQSMQFIISTLDESNIIEYLIFCDDFSYGTYSDSVLNTIVTQLCHRGYTEFSQLMEKLPLHWLARIVGSDCFMCPDEFSRYEFLRDVLCRRSANDTEWSKVQLRSDTACSNHTLVESNALTDLDANVPKGFSDDDSDDILCDASMDSSKSTTKDKGEACNEHNRDHLYVFANAIRFCHLSFTELKAIKKERHVQNTVLERAIWNQLELEDKIVGSSAEDLEIGSVTLADKEPIPHDDTDRIDGQFLVNVIKGPMFPYKNSTSPPFRFGIKFSNLQHLATGSKLVSKRAYYAGSYWQVYLQQISKNGLPKLGIYLQRISPNSEGWVQDESKDESESSIKPIASAVQSGRYEDKRIQVRTWFQLYCFFPNKCYTLESKPDIFKTNQSWGWRSHKLYRDAMDSGQKASFECAVVLCHV</sequence>
<feature type="domain" description="BTB" evidence="1">
    <location>
        <begin position="73"/>
        <end position="136"/>
    </location>
</feature>
<organism evidence="2 3">
    <name type="scientific">Batrachochytrium dendrobatidis (strain JAM81 / FGSC 10211)</name>
    <name type="common">Frog chytrid fungus</name>
    <dbReference type="NCBI Taxonomy" id="684364"/>
    <lineage>
        <taxon>Eukaryota</taxon>
        <taxon>Fungi</taxon>
        <taxon>Fungi incertae sedis</taxon>
        <taxon>Chytridiomycota</taxon>
        <taxon>Chytridiomycota incertae sedis</taxon>
        <taxon>Chytridiomycetes</taxon>
        <taxon>Rhizophydiales</taxon>
        <taxon>Rhizophydiales incertae sedis</taxon>
        <taxon>Batrachochytrium</taxon>
    </lineage>
</organism>
<gene>
    <name evidence="2" type="ORF">BATDEDRAFT_35225</name>
</gene>
<protein>
    <recommendedName>
        <fullName evidence="1">BTB domain-containing protein</fullName>
    </recommendedName>
</protein>
<evidence type="ECO:0000259" key="1">
    <source>
        <dbReference type="PROSITE" id="PS50097"/>
    </source>
</evidence>
<dbReference type="OrthoDB" id="6359943at2759"/>
<dbReference type="PROSITE" id="PS50097">
    <property type="entry name" value="BTB"/>
    <property type="match status" value="1"/>
</dbReference>
<dbReference type="PANTHER" id="PTHR47369:SF1">
    <property type="entry name" value="BTB_POZ DOMAIN-CONTAINING PROTEIN"/>
    <property type="match status" value="1"/>
</dbReference>
<dbReference type="SMART" id="SM00225">
    <property type="entry name" value="BTB"/>
    <property type="match status" value="1"/>
</dbReference>
<reference evidence="2 3" key="1">
    <citation type="submission" date="2009-12" db="EMBL/GenBank/DDBJ databases">
        <title>The draft genome of Batrachochytrium dendrobatidis.</title>
        <authorList>
            <consortium name="US DOE Joint Genome Institute (JGI-PGF)"/>
            <person name="Kuo A."/>
            <person name="Salamov A."/>
            <person name="Schmutz J."/>
            <person name="Lucas S."/>
            <person name="Pitluck S."/>
            <person name="Rosenblum E."/>
            <person name="Stajich J."/>
            <person name="Eisen M."/>
            <person name="Grigoriev I.V."/>
        </authorList>
    </citation>
    <scope>NUCLEOTIDE SEQUENCE [LARGE SCALE GENOMIC DNA]</scope>
    <source>
        <strain evidence="3">JAM81 / FGSC 10211</strain>
    </source>
</reference>
<keyword evidence="3" id="KW-1185">Reference proteome</keyword>
<proteinExistence type="predicted"/>
<dbReference type="HOGENOM" id="CLU_006358_0_0_1"/>
<dbReference type="PANTHER" id="PTHR47369">
    <property type="entry name" value="BTB/POZ DOMAIN-CONTAINING PROTEIN"/>
    <property type="match status" value="1"/>
</dbReference>
<dbReference type="GeneID" id="18240698"/>
<dbReference type="Gene3D" id="3.30.710.10">
    <property type="entry name" value="Potassium Channel Kv1.1, Chain A"/>
    <property type="match status" value="1"/>
</dbReference>
<dbReference type="OMA" id="YERYQFI"/>
<dbReference type="InParanoid" id="F4P4C5"/>
<dbReference type="AlphaFoldDB" id="F4P4C5"/>
<dbReference type="InterPro" id="IPR011333">
    <property type="entry name" value="SKP1/BTB/POZ_sf"/>
</dbReference>
<dbReference type="InterPro" id="IPR000210">
    <property type="entry name" value="BTB/POZ_dom"/>
</dbReference>
<dbReference type="STRING" id="684364.F4P4C5"/>
<dbReference type="EMBL" id="GL882885">
    <property type="protein sequence ID" value="EGF79898.1"/>
    <property type="molecule type" value="Genomic_DNA"/>
</dbReference>